<name>K2QQW2_9HYPH</name>
<dbReference type="Proteomes" id="UP000007123">
    <property type="component" value="Unassembled WGS sequence"/>
</dbReference>
<reference evidence="1 2" key="1">
    <citation type="journal article" date="2012" name="J. Bacteriol.">
        <title>Draft Genome Sequence of Agrobacterium albertimagni Strain AOL15.</title>
        <authorList>
            <person name="Trimble W.L."/>
            <person name="Phung le T."/>
            <person name="Meyer F."/>
            <person name="Gilbert J.A."/>
            <person name="Silver S."/>
        </authorList>
    </citation>
    <scope>NUCLEOTIDE SEQUENCE [LARGE SCALE GENOMIC DNA]</scope>
    <source>
        <strain evidence="1 2">AOL15</strain>
    </source>
</reference>
<evidence type="ECO:0000313" key="2">
    <source>
        <dbReference type="Proteomes" id="UP000007123"/>
    </source>
</evidence>
<protein>
    <submittedName>
        <fullName evidence="1">Uncharacterized protein</fullName>
    </submittedName>
</protein>
<keyword evidence="2" id="KW-1185">Reference proteome</keyword>
<gene>
    <name evidence="1" type="ORF">QWE_23256</name>
</gene>
<dbReference type="EMBL" id="ALJF01000023">
    <property type="protein sequence ID" value="EKF57307.1"/>
    <property type="molecule type" value="Genomic_DNA"/>
</dbReference>
<proteinExistence type="predicted"/>
<dbReference type="PATRIC" id="fig|1156935.5.peg.4739"/>
<accession>K2QQW2</accession>
<organism evidence="1 2">
    <name type="scientific">Agrobacterium albertimagni AOL15</name>
    <dbReference type="NCBI Taxonomy" id="1156935"/>
    <lineage>
        <taxon>Bacteria</taxon>
        <taxon>Pseudomonadati</taxon>
        <taxon>Pseudomonadota</taxon>
        <taxon>Alphaproteobacteria</taxon>
        <taxon>Hyphomicrobiales</taxon>
        <taxon>Rhizobiaceae</taxon>
        <taxon>Rhizobium/Agrobacterium group</taxon>
        <taxon>Agrobacterium</taxon>
    </lineage>
</organism>
<sequence length="83" mass="9296">MKDHYGGYAHVLKLAPLGFAVGDTPKFKGMTSLNPYLTATDDEYVEIPFDLFRKESDDAWPAVPSDWEAILRGDSMGMISQRN</sequence>
<evidence type="ECO:0000313" key="1">
    <source>
        <dbReference type="EMBL" id="EKF57307.1"/>
    </source>
</evidence>
<dbReference type="AlphaFoldDB" id="K2QQW2"/>
<comment type="caution">
    <text evidence="1">The sequence shown here is derived from an EMBL/GenBank/DDBJ whole genome shotgun (WGS) entry which is preliminary data.</text>
</comment>